<sequence length="343" mass="37298">MPLLKSAITALLWLGADGLIAIGHTQSYGTRPAGGSRRCCAIAASGFVTPIGPFCPFRSTTCAENGPLGVAMGELTGSKMPRFAEEMSRLQLEMSMGGSPDPQKVGQMAEDLYEAEQQWQRMLARMRLADDFQSREYFKVTAAWSERQGESLESVGAMMRWQASSINNELRNEFAHAADNMKAFATGGMPRPPPPGVDLDRLAAKQAASGQANMMSQLTSAQAAVTATPFSGEEAAFESEVVRAEYEKLCRDHAALVQMGESYGGYDPLGKLAFLDALEAVEERWDTFFARFSLMGALNREFVEQTDGFLGSMGMSAADFRGVLREAHDLMRRDAEVERGAAV</sequence>
<feature type="signal peptide" evidence="1">
    <location>
        <begin position="1"/>
        <end position="18"/>
    </location>
</feature>
<feature type="chain" id="PRO_5044290873" evidence="1">
    <location>
        <begin position="19"/>
        <end position="343"/>
    </location>
</feature>
<dbReference type="Proteomes" id="UP000013827">
    <property type="component" value="Unassembled WGS sequence"/>
</dbReference>
<protein>
    <submittedName>
        <fullName evidence="2">Uncharacterized protein</fullName>
    </submittedName>
</protein>
<dbReference type="AlphaFoldDB" id="A0A0D3I179"/>
<evidence type="ECO:0000256" key="1">
    <source>
        <dbReference type="SAM" id="SignalP"/>
    </source>
</evidence>
<dbReference type="KEGG" id="ehx:EMIHUDRAFT_453743"/>
<dbReference type="EnsemblProtists" id="EOD05014">
    <property type="protein sequence ID" value="EOD05014"/>
    <property type="gene ID" value="EMIHUDRAFT_453743"/>
</dbReference>
<proteinExistence type="predicted"/>
<organism evidence="2 3">
    <name type="scientific">Emiliania huxleyi (strain CCMP1516)</name>
    <dbReference type="NCBI Taxonomy" id="280463"/>
    <lineage>
        <taxon>Eukaryota</taxon>
        <taxon>Haptista</taxon>
        <taxon>Haptophyta</taxon>
        <taxon>Prymnesiophyceae</taxon>
        <taxon>Isochrysidales</taxon>
        <taxon>Noelaerhabdaceae</taxon>
        <taxon>Emiliania</taxon>
    </lineage>
</organism>
<dbReference type="GeneID" id="17251186"/>
<keyword evidence="1" id="KW-0732">Signal</keyword>
<accession>A0A0D3I179</accession>
<dbReference type="OMA" id="LDMQMGQ"/>
<reference evidence="3" key="1">
    <citation type="journal article" date="2013" name="Nature">
        <title>Pan genome of the phytoplankton Emiliania underpins its global distribution.</title>
        <authorList>
            <person name="Read B.A."/>
            <person name="Kegel J."/>
            <person name="Klute M.J."/>
            <person name="Kuo A."/>
            <person name="Lefebvre S.C."/>
            <person name="Maumus F."/>
            <person name="Mayer C."/>
            <person name="Miller J."/>
            <person name="Monier A."/>
            <person name="Salamov A."/>
            <person name="Young J."/>
            <person name="Aguilar M."/>
            <person name="Claverie J.M."/>
            <person name="Frickenhaus S."/>
            <person name="Gonzalez K."/>
            <person name="Herman E.K."/>
            <person name="Lin Y.C."/>
            <person name="Napier J."/>
            <person name="Ogata H."/>
            <person name="Sarno A.F."/>
            <person name="Shmutz J."/>
            <person name="Schroeder D."/>
            <person name="de Vargas C."/>
            <person name="Verret F."/>
            <person name="von Dassow P."/>
            <person name="Valentin K."/>
            <person name="Van de Peer Y."/>
            <person name="Wheeler G."/>
            <person name="Dacks J.B."/>
            <person name="Delwiche C.F."/>
            <person name="Dyhrman S.T."/>
            <person name="Glockner G."/>
            <person name="John U."/>
            <person name="Richards T."/>
            <person name="Worden A.Z."/>
            <person name="Zhang X."/>
            <person name="Grigoriev I.V."/>
            <person name="Allen A.E."/>
            <person name="Bidle K."/>
            <person name="Borodovsky M."/>
            <person name="Bowler C."/>
            <person name="Brownlee C."/>
            <person name="Cock J.M."/>
            <person name="Elias M."/>
            <person name="Gladyshev V.N."/>
            <person name="Groth M."/>
            <person name="Guda C."/>
            <person name="Hadaegh A."/>
            <person name="Iglesias-Rodriguez M.D."/>
            <person name="Jenkins J."/>
            <person name="Jones B.M."/>
            <person name="Lawson T."/>
            <person name="Leese F."/>
            <person name="Lindquist E."/>
            <person name="Lobanov A."/>
            <person name="Lomsadze A."/>
            <person name="Malik S.B."/>
            <person name="Marsh M.E."/>
            <person name="Mackinder L."/>
            <person name="Mock T."/>
            <person name="Mueller-Roeber B."/>
            <person name="Pagarete A."/>
            <person name="Parker M."/>
            <person name="Probert I."/>
            <person name="Quesneville H."/>
            <person name="Raines C."/>
            <person name="Rensing S.A."/>
            <person name="Riano-Pachon D.M."/>
            <person name="Richier S."/>
            <person name="Rokitta S."/>
            <person name="Shiraiwa Y."/>
            <person name="Soanes D.M."/>
            <person name="van der Giezen M."/>
            <person name="Wahlund T.M."/>
            <person name="Williams B."/>
            <person name="Wilson W."/>
            <person name="Wolfe G."/>
            <person name="Wurch L.L."/>
        </authorList>
    </citation>
    <scope>NUCLEOTIDE SEQUENCE</scope>
</reference>
<keyword evidence="3" id="KW-1185">Reference proteome</keyword>
<dbReference type="InterPro" id="IPR014954">
    <property type="entry name" value="DUF1825"/>
</dbReference>
<dbReference type="HOGENOM" id="CLU_809968_0_0_1"/>
<evidence type="ECO:0000313" key="2">
    <source>
        <dbReference type="EnsemblProtists" id="EOD05014"/>
    </source>
</evidence>
<dbReference type="RefSeq" id="XP_005757443.1">
    <property type="nucleotide sequence ID" value="XM_005757386.1"/>
</dbReference>
<dbReference type="Pfam" id="PF08855">
    <property type="entry name" value="DUF1825"/>
    <property type="match status" value="1"/>
</dbReference>
<evidence type="ECO:0000313" key="3">
    <source>
        <dbReference type="Proteomes" id="UP000013827"/>
    </source>
</evidence>
<dbReference type="eggNOG" id="ENOG502SEHW">
    <property type="taxonomic scope" value="Eukaryota"/>
</dbReference>
<name>A0A0D3I179_EMIH1</name>
<reference evidence="2" key="2">
    <citation type="submission" date="2024-10" db="UniProtKB">
        <authorList>
            <consortium name="EnsemblProtists"/>
        </authorList>
    </citation>
    <scope>IDENTIFICATION</scope>
</reference>
<dbReference type="PaxDb" id="2903-EOD05014"/>